<name>A0ABQ7GTU5_DUNSA</name>
<evidence type="ECO:0000313" key="4">
    <source>
        <dbReference type="Proteomes" id="UP000815325"/>
    </source>
</evidence>
<feature type="chain" id="PRO_5046221318" evidence="2">
    <location>
        <begin position="20"/>
        <end position="193"/>
    </location>
</feature>
<protein>
    <submittedName>
        <fullName evidence="3">Uncharacterized protein</fullName>
    </submittedName>
</protein>
<keyword evidence="2" id="KW-0732">Signal</keyword>
<organism evidence="3 4">
    <name type="scientific">Dunaliella salina</name>
    <name type="common">Green alga</name>
    <name type="synonym">Protococcus salinus</name>
    <dbReference type="NCBI Taxonomy" id="3046"/>
    <lineage>
        <taxon>Eukaryota</taxon>
        <taxon>Viridiplantae</taxon>
        <taxon>Chlorophyta</taxon>
        <taxon>core chlorophytes</taxon>
        <taxon>Chlorophyceae</taxon>
        <taxon>CS clade</taxon>
        <taxon>Chlamydomonadales</taxon>
        <taxon>Dunaliellaceae</taxon>
        <taxon>Dunaliella</taxon>
    </lineage>
</organism>
<comment type="caution">
    <text evidence="3">The sequence shown here is derived from an EMBL/GenBank/DDBJ whole genome shotgun (WGS) entry which is preliminary data.</text>
</comment>
<keyword evidence="4" id="KW-1185">Reference proteome</keyword>
<feature type="region of interest" description="Disordered" evidence="1">
    <location>
        <begin position="174"/>
        <end position="193"/>
    </location>
</feature>
<evidence type="ECO:0000256" key="1">
    <source>
        <dbReference type="SAM" id="MobiDB-lite"/>
    </source>
</evidence>
<reference evidence="3" key="1">
    <citation type="submission" date="2017-08" db="EMBL/GenBank/DDBJ databases">
        <authorList>
            <person name="Polle J.E."/>
            <person name="Barry K."/>
            <person name="Cushman J."/>
            <person name="Schmutz J."/>
            <person name="Tran D."/>
            <person name="Hathwaick L.T."/>
            <person name="Yim W.C."/>
            <person name="Jenkins J."/>
            <person name="Mckie-Krisberg Z.M."/>
            <person name="Prochnik S."/>
            <person name="Lindquist E."/>
            <person name="Dockter R.B."/>
            <person name="Adam C."/>
            <person name="Molina H."/>
            <person name="Bunkerborg J."/>
            <person name="Jin E."/>
            <person name="Buchheim M."/>
            <person name="Magnuson J."/>
        </authorList>
    </citation>
    <scope>NUCLEOTIDE SEQUENCE</scope>
    <source>
        <strain evidence="3">CCAP 19/18</strain>
    </source>
</reference>
<evidence type="ECO:0000256" key="2">
    <source>
        <dbReference type="SAM" id="SignalP"/>
    </source>
</evidence>
<gene>
    <name evidence="3" type="ORF">DUNSADRAFT_3507</name>
</gene>
<evidence type="ECO:0000313" key="3">
    <source>
        <dbReference type="EMBL" id="KAF5838020.1"/>
    </source>
</evidence>
<sequence length="193" mass="21545">MNAAAVLFLLAGLTRDACGLMPFYPRTVPDVGPHMKAFLEVAPGLEHMLMPAAPCVPGWTAPMPPVPQGYSPGYNPCPSEGDLVRELLEEDPYLLGFFDALLPFARQEAQAWLETSTPQSKWVNNYGGGCQEILMRLLDVESAINATKIERRPQGSRHWGVFWNSLLEQARNRGVKEVQRATEKEQKHKETEL</sequence>
<dbReference type="EMBL" id="MU069594">
    <property type="protein sequence ID" value="KAF5838020.1"/>
    <property type="molecule type" value="Genomic_DNA"/>
</dbReference>
<proteinExistence type="predicted"/>
<accession>A0ABQ7GTU5</accession>
<dbReference type="Proteomes" id="UP000815325">
    <property type="component" value="Unassembled WGS sequence"/>
</dbReference>
<feature type="signal peptide" evidence="2">
    <location>
        <begin position="1"/>
        <end position="19"/>
    </location>
</feature>